<dbReference type="Gene3D" id="3.30.420.40">
    <property type="match status" value="2"/>
</dbReference>
<dbReference type="Proteomes" id="UP000785625">
    <property type="component" value="Unassembled WGS sequence"/>
</dbReference>
<protein>
    <submittedName>
        <fullName evidence="2">ROK family protein</fullName>
    </submittedName>
</protein>
<dbReference type="PANTHER" id="PTHR18964">
    <property type="entry name" value="ROK (REPRESSOR, ORF, KINASE) FAMILY"/>
    <property type="match status" value="1"/>
</dbReference>
<gene>
    <name evidence="2" type="ORF">H5975_01930</name>
</gene>
<dbReference type="InterPro" id="IPR000600">
    <property type="entry name" value="ROK"/>
</dbReference>
<proteinExistence type="inferred from homology"/>
<evidence type="ECO:0000256" key="1">
    <source>
        <dbReference type="ARBA" id="ARBA00006479"/>
    </source>
</evidence>
<dbReference type="InterPro" id="IPR043129">
    <property type="entry name" value="ATPase_NBD"/>
</dbReference>
<comment type="caution">
    <text evidence="2">The sequence shown here is derived from an EMBL/GenBank/DDBJ whole genome shotgun (WGS) entry which is preliminary data.</text>
</comment>
<sequence>MSTNYLAFDIGGTSIKYAVINQQWQILTRGKCPTNHNHHQTIIKTLQQVSQEASNNFSIAGIGVSTAGRVGKDGDIIYAGPTISDYQGTPIRQILHDQTKLPVHVMNDVDAALMGEIVRGNYQHNQSIYCVALGTGIGGAFYVNGHLLNGSHGLANSVGYLNYNPRNQTTFESEFSTLALEQELKEFSITVPQAFEKARQGNLQFKQIIANWCEKISKHLATICLLLDPAIIIVGGAVSQQGDFFIQQLQSNVNKYLPAGLAHTKIQAPILKEQAQLFGAISPFFE</sequence>
<dbReference type="EMBL" id="JACJKU010000010">
    <property type="protein sequence ID" value="MBM6940257.1"/>
    <property type="molecule type" value="Genomic_DNA"/>
</dbReference>
<keyword evidence="3" id="KW-1185">Reference proteome</keyword>
<dbReference type="RefSeq" id="WP_204784657.1">
    <property type="nucleotide sequence ID" value="NZ_CALVGD010000055.1"/>
</dbReference>
<evidence type="ECO:0000313" key="2">
    <source>
        <dbReference type="EMBL" id="MBM6940257.1"/>
    </source>
</evidence>
<organism evidence="2 3">
    <name type="scientific">Limosilactobacillus coleohominis</name>
    <dbReference type="NCBI Taxonomy" id="181675"/>
    <lineage>
        <taxon>Bacteria</taxon>
        <taxon>Bacillati</taxon>
        <taxon>Bacillota</taxon>
        <taxon>Bacilli</taxon>
        <taxon>Lactobacillales</taxon>
        <taxon>Lactobacillaceae</taxon>
        <taxon>Limosilactobacillus</taxon>
    </lineage>
</organism>
<dbReference type="PANTHER" id="PTHR18964:SF165">
    <property type="entry name" value="BETA-GLUCOSIDE KINASE"/>
    <property type="match status" value="1"/>
</dbReference>
<dbReference type="SUPFAM" id="SSF53067">
    <property type="entry name" value="Actin-like ATPase domain"/>
    <property type="match status" value="1"/>
</dbReference>
<comment type="similarity">
    <text evidence="1">Belongs to the ROK (NagC/XylR) family.</text>
</comment>
<name>A0ABS2GVF6_9LACO</name>
<evidence type="ECO:0000313" key="3">
    <source>
        <dbReference type="Proteomes" id="UP000785625"/>
    </source>
</evidence>
<reference evidence="2 3" key="1">
    <citation type="journal article" date="2021" name="Sci. Rep.">
        <title>The distribution of antibiotic resistance genes in chicken gut microbiota commensals.</title>
        <authorList>
            <person name="Juricova H."/>
            <person name="Matiasovicova J."/>
            <person name="Kubasova T."/>
            <person name="Cejkova D."/>
            <person name="Rychlik I."/>
        </authorList>
    </citation>
    <scope>NUCLEOTIDE SEQUENCE [LARGE SCALE GENOMIC DNA]</scope>
    <source>
        <strain evidence="2 3">An574</strain>
    </source>
</reference>
<dbReference type="Pfam" id="PF00480">
    <property type="entry name" value="ROK"/>
    <property type="match status" value="1"/>
</dbReference>
<accession>A0ABS2GVF6</accession>